<dbReference type="HAMAP" id="MF_00048">
    <property type="entry name" value="UPF0102"/>
    <property type="match status" value="1"/>
</dbReference>
<dbReference type="AlphaFoldDB" id="A0A4P9CF02"/>
<dbReference type="NCBIfam" id="NF009150">
    <property type="entry name" value="PRK12497.1-3"/>
    <property type="match status" value="1"/>
</dbReference>
<name>A0A4P9CF02_EUBML</name>
<protein>
    <recommendedName>
        <fullName evidence="2">UPF0102 protein CPZ25_020275</fullName>
    </recommendedName>
</protein>
<dbReference type="PANTHER" id="PTHR34039">
    <property type="entry name" value="UPF0102 PROTEIN YRAN"/>
    <property type="match status" value="1"/>
</dbReference>
<dbReference type="EMBL" id="CP029487">
    <property type="protein sequence ID" value="QCT73541.1"/>
    <property type="molecule type" value="Genomic_DNA"/>
</dbReference>
<sequence>MKKDNKQKGDRGEAMAARYLEEKGHVLRTRNYRRKTGEIDLVSQIGETLVFTEVKLRTTDAYGTPAQAVDSRRQQRMIKTALWYLQENSLFDWNVRFDVVEILGSPETGYVMNHIENAFLM</sequence>
<keyword evidence="4" id="KW-1185">Reference proteome</keyword>
<dbReference type="SUPFAM" id="SSF52980">
    <property type="entry name" value="Restriction endonuclease-like"/>
    <property type="match status" value="1"/>
</dbReference>
<dbReference type="Pfam" id="PF02021">
    <property type="entry name" value="UPF0102"/>
    <property type="match status" value="1"/>
</dbReference>
<reference evidence="3 4" key="1">
    <citation type="submission" date="2018-05" db="EMBL/GenBank/DDBJ databases">
        <title>Genome comparison of Eubacterium sp.</title>
        <authorList>
            <person name="Feng Y."/>
            <person name="Sanchez-Andrea I."/>
            <person name="Stams A.J.M."/>
            <person name="De Vos W.M."/>
        </authorList>
    </citation>
    <scope>NUCLEOTIDE SEQUENCE [LARGE SCALE GENOMIC DNA]</scope>
    <source>
        <strain evidence="3 4">YI</strain>
    </source>
</reference>
<organism evidence="3 4">
    <name type="scientific">Eubacterium maltosivorans</name>
    <dbReference type="NCBI Taxonomy" id="2041044"/>
    <lineage>
        <taxon>Bacteria</taxon>
        <taxon>Bacillati</taxon>
        <taxon>Bacillota</taxon>
        <taxon>Clostridia</taxon>
        <taxon>Eubacteriales</taxon>
        <taxon>Eubacteriaceae</taxon>
        <taxon>Eubacterium</taxon>
    </lineage>
</organism>
<dbReference type="Proteomes" id="UP000218387">
    <property type="component" value="Chromosome"/>
</dbReference>
<proteinExistence type="inferred from homology"/>
<evidence type="ECO:0000313" key="3">
    <source>
        <dbReference type="EMBL" id="QCT73541.1"/>
    </source>
</evidence>
<dbReference type="RefSeq" id="WP_058695233.1">
    <property type="nucleotide sequence ID" value="NZ_CP029487.1"/>
</dbReference>
<dbReference type="Gene3D" id="3.40.1350.10">
    <property type="match status" value="1"/>
</dbReference>
<dbReference type="InterPro" id="IPR003509">
    <property type="entry name" value="UPF0102_YraN-like"/>
</dbReference>
<dbReference type="InterPro" id="IPR011335">
    <property type="entry name" value="Restrct_endonuc-II-like"/>
</dbReference>
<dbReference type="KEGG" id="emt:CPZ25_020275"/>
<evidence type="ECO:0000313" key="4">
    <source>
        <dbReference type="Proteomes" id="UP000218387"/>
    </source>
</evidence>
<gene>
    <name evidence="3" type="ORF">CPZ25_020275</name>
</gene>
<evidence type="ECO:0000256" key="2">
    <source>
        <dbReference type="HAMAP-Rule" id="MF_00048"/>
    </source>
</evidence>
<accession>A0A4P9CF02</accession>
<dbReference type="NCBIfam" id="TIGR00252">
    <property type="entry name" value="YraN family protein"/>
    <property type="match status" value="1"/>
</dbReference>
<dbReference type="CDD" id="cd20736">
    <property type="entry name" value="PoNe_Nuclease"/>
    <property type="match status" value="1"/>
</dbReference>
<dbReference type="PANTHER" id="PTHR34039:SF1">
    <property type="entry name" value="UPF0102 PROTEIN YRAN"/>
    <property type="match status" value="1"/>
</dbReference>
<dbReference type="GO" id="GO:0003676">
    <property type="term" value="F:nucleic acid binding"/>
    <property type="evidence" value="ECO:0007669"/>
    <property type="project" value="InterPro"/>
</dbReference>
<evidence type="ECO:0000256" key="1">
    <source>
        <dbReference type="ARBA" id="ARBA00006738"/>
    </source>
</evidence>
<comment type="similarity">
    <text evidence="1 2">Belongs to the UPF0102 family.</text>
</comment>
<dbReference type="InterPro" id="IPR011856">
    <property type="entry name" value="tRNA_endonuc-like_dom_sf"/>
</dbReference>